<dbReference type="RefSeq" id="WP_189191402.1">
    <property type="nucleotide sequence ID" value="NZ_BMMM01000022.1"/>
</dbReference>
<feature type="transmembrane region" description="Helical" evidence="2">
    <location>
        <begin position="180"/>
        <end position="202"/>
    </location>
</feature>
<keyword evidence="2" id="KW-0812">Transmembrane</keyword>
<dbReference type="EMBL" id="BMMM01000022">
    <property type="protein sequence ID" value="GGN89431.1"/>
    <property type="molecule type" value="Genomic_DNA"/>
</dbReference>
<evidence type="ECO:0000313" key="3">
    <source>
        <dbReference type="EMBL" id="GGN89431.1"/>
    </source>
</evidence>
<gene>
    <name evidence="3" type="ORF">GCM10011579_084290</name>
</gene>
<feature type="transmembrane region" description="Helical" evidence="2">
    <location>
        <begin position="150"/>
        <end position="174"/>
    </location>
</feature>
<comment type="caution">
    <text evidence="3">The sequence shown here is derived from an EMBL/GenBank/DDBJ whole genome shotgun (WGS) entry which is preliminary data.</text>
</comment>
<accession>A0A918DAC1</accession>
<dbReference type="Pfam" id="PF09981">
    <property type="entry name" value="DUF2218"/>
    <property type="match status" value="1"/>
</dbReference>
<protein>
    <recommendedName>
        <fullName evidence="5">DUF2218 domain-containing protein</fullName>
    </recommendedName>
</protein>
<evidence type="ECO:0000256" key="1">
    <source>
        <dbReference type="SAM" id="MobiDB-lite"/>
    </source>
</evidence>
<keyword evidence="2" id="KW-1133">Transmembrane helix</keyword>
<evidence type="ECO:0000256" key="2">
    <source>
        <dbReference type="SAM" id="Phobius"/>
    </source>
</evidence>
<name>A0A918DAC1_9ACTN</name>
<keyword evidence="4" id="KW-1185">Reference proteome</keyword>
<feature type="region of interest" description="Disordered" evidence="1">
    <location>
        <begin position="25"/>
        <end position="49"/>
    </location>
</feature>
<feature type="region of interest" description="Disordered" evidence="1">
    <location>
        <begin position="119"/>
        <end position="146"/>
    </location>
</feature>
<keyword evidence="2" id="KW-0472">Membrane</keyword>
<proteinExistence type="predicted"/>
<dbReference type="InterPro" id="IPR014543">
    <property type="entry name" value="UCP028291"/>
</dbReference>
<evidence type="ECO:0000313" key="4">
    <source>
        <dbReference type="Proteomes" id="UP000600365"/>
    </source>
</evidence>
<dbReference type="Gene3D" id="3.30.310.50">
    <property type="entry name" value="Alpha-D-phosphohexomutase, C-terminal domain"/>
    <property type="match status" value="1"/>
</dbReference>
<sequence>MPIAEARVETDRASRYLAQLARHAQQMGRHANHRSRSHAGGNSHTPPEVQHAEWTDTHGIVRLSLGQWTMQAATDTLTLRAEADNEEDLQRMQKLLALRLEKIGRRDHLTVTWQRLEATGLQPGEPAPAEIPQPKNEPQDTTGGKRRWPVGAVGGVVALLILAHLVLGGSVLAVSRWLGWGAGAVVLVIVVAKVIGIGALAARHGHLHSRKRKDTA</sequence>
<dbReference type="Proteomes" id="UP000600365">
    <property type="component" value="Unassembled WGS sequence"/>
</dbReference>
<reference evidence="3 4" key="1">
    <citation type="journal article" date="2014" name="Int. J. Syst. Evol. Microbiol.">
        <title>Complete genome sequence of Corynebacterium casei LMG S-19264T (=DSM 44701T), isolated from a smear-ripened cheese.</title>
        <authorList>
            <consortium name="US DOE Joint Genome Institute (JGI-PGF)"/>
            <person name="Walter F."/>
            <person name="Albersmeier A."/>
            <person name="Kalinowski J."/>
            <person name="Ruckert C."/>
        </authorList>
    </citation>
    <scope>NUCLEOTIDE SEQUENCE [LARGE SCALE GENOMIC DNA]</scope>
    <source>
        <strain evidence="3 4">CGMCC 4.7111</strain>
    </source>
</reference>
<evidence type="ECO:0008006" key="5">
    <source>
        <dbReference type="Google" id="ProtNLM"/>
    </source>
</evidence>
<dbReference type="AlphaFoldDB" id="A0A918DAC1"/>
<organism evidence="3 4">
    <name type="scientific">Streptomyces albiflavescens</name>
    <dbReference type="NCBI Taxonomy" id="1623582"/>
    <lineage>
        <taxon>Bacteria</taxon>
        <taxon>Bacillati</taxon>
        <taxon>Actinomycetota</taxon>
        <taxon>Actinomycetes</taxon>
        <taxon>Kitasatosporales</taxon>
        <taxon>Streptomycetaceae</taxon>
        <taxon>Streptomyces</taxon>
    </lineage>
</organism>